<dbReference type="AlphaFoldDB" id="A0A1I6UHJ9"/>
<proteinExistence type="predicted"/>
<dbReference type="OrthoDB" id="1425482at2"/>
<organism evidence="2 3">
    <name type="scientific">Zhouia amylolytica</name>
    <dbReference type="NCBI Taxonomy" id="376730"/>
    <lineage>
        <taxon>Bacteria</taxon>
        <taxon>Pseudomonadati</taxon>
        <taxon>Bacteroidota</taxon>
        <taxon>Flavobacteriia</taxon>
        <taxon>Flavobacteriales</taxon>
        <taxon>Flavobacteriaceae</taxon>
        <taxon>Zhouia</taxon>
    </lineage>
</organism>
<keyword evidence="1" id="KW-0812">Transmembrane</keyword>
<reference evidence="2 3" key="1">
    <citation type="submission" date="2016-10" db="EMBL/GenBank/DDBJ databases">
        <authorList>
            <person name="de Groot N.N."/>
        </authorList>
    </citation>
    <scope>NUCLEOTIDE SEQUENCE [LARGE SCALE GENOMIC DNA]</scope>
    <source>
        <strain evidence="2 3">CGMCC 1.6114</strain>
    </source>
</reference>
<evidence type="ECO:0000256" key="1">
    <source>
        <dbReference type="SAM" id="Phobius"/>
    </source>
</evidence>
<evidence type="ECO:0000313" key="3">
    <source>
        <dbReference type="Proteomes" id="UP000183209"/>
    </source>
</evidence>
<evidence type="ECO:0000313" key="2">
    <source>
        <dbReference type="EMBL" id="SFT00939.1"/>
    </source>
</evidence>
<gene>
    <name evidence="2" type="ORF">SAMN04487906_2481</name>
</gene>
<accession>A0A1I6UHJ9</accession>
<protein>
    <submittedName>
        <fullName evidence="2">Uncharacterized protein</fullName>
    </submittedName>
</protein>
<dbReference type="EMBL" id="FPAG01000007">
    <property type="protein sequence ID" value="SFT00939.1"/>
    <property type="molecule type" value="Genomic_DNA"/>
</dbReference>
<dbReference type="Proteomes" id="UP000183209">
    <property type="component" value="Unassembled WGS sequence"/>
</dbReference>
<feature type="transmembrane region" description="Helical" evidence="1">
    <location>
        <begin position="202"/>
        <end position="223"/>
    </location>
</feature>
<sequence length="240" mass="28255">MAILSRVDVVSKLQNYRDALRSSKLILEEVHAILNKEENRDIRIKSQLDSESEILENNFNFDLLNTESIFHINQIKKICIDYRLRFLSTTYFKGDFPQKTINKIKLIETQHQIQIKGYRIIAPSKLFKLKNADDPLLFAPIGNNYFYLIDKWGKDLHPLRKYLMLPFKNLRNLILLVLLLSLLVTSLLPIRLFTTNPDKATFWLLYMFVFKMIGSIVIFYGFALGKNFNHAIWNSKYFNA</sequence>
<dbReference type="RefSeq" id="WP_074979179.1">
    <property type="nucleotide sequence ID" value="NZ_FPAG01000007.1"/>
</dbReference>
<keyword evidence="1" id="KW-0472">Membrane</keyword>
<keyword evidence="1" id="KW-1133">Transmembrane helix</keyword>
<feature type="transmembrane region" description="Helical" evidence="1">
    <location>
        <begin position="170"/>
        <end position="190"/>
    </location>
</feature>
<name>A0A1I6UHJ9_9FLAO</name>